<dbReference type="AlphaFoldDB" id="C4XSY8"/>
<name>C4XSY8_SOLM1</name>
<dbReference type="PANTHER" id="PTHR47683">
    <property type="entry name" value="PSEUDOURIDINE SYNTHASE FAMILY PROTEIN-RELATED"/>
    <property type="match status" value="1"/>
</dbReference>
<organism evidence="7 8">
    <name type="scientific">Solidesulfovibrio magneticus (strain ATCC 700980 / DSM 13731 / RS-1)</name>
    <name type="common">Desulfovibrio magneticus</name>
    <dbReference type="NCBI Taxonomy" id="573370"/>
    <lineage>
        <taxon>Bacteria</taxon>
        <taxon>Pseudomonadati</taxon>
        <taxon>Thermodesulfobacteriota</taxon>
        <taxon>Desulfovibrionia</taxon>
        <taxon>Desulfovibrionales</taxon>
        <taxon>Desulfovibrionaceae</taxon>
        <taxon>Solidesulfovibrio</taxon>
    </lineage>
</organism>
<dbReference type="Gene3D" id="3.30.70.580">
    <property type="entry name" value="Pseudouridine synthase I, catalytic domain, N-terminal subdomain"/>
    <property type="match status" value="1"/>
</dbReference>
<dbReference type="Pfam" id="PF01479">
    <property type="entry name" value="S4"/>
    <property type="match status" value="1"/>
</dbReference>
<dbReference type="Proteomes" id="UP000009071">
    <property type="component" value="Chromosome"/>
</dbReference>
<evidence type="ECO:0000256" key="2">
    <source>
        <dbReference type="ARBA" id="ARBA00023235"/>
    </source>
</evidence>
<dbReference type="InterPro" id="IPR020094">
    <property type="entry name" value="TruA/RsuA/RluB/E/F_N"/>
</dbReference>
<feature type="compositionally biased region" description="Basic and acidic residues" evidence="5">
    <location>
        <begin position="299"/>
        <end position="312"/>
    </location>
</feature>
<dbReference type="Gene3D" id="3.30.70.1560">
    <property type="entry name" value="Alpha-L RNA-binding motif"/>
    <property type="match status" value="1"/>
</dbReference>
<proteinExistence type="inferred from homology"/>
<dbReference type="InterPro" id="IPR050343">
    <property type="entry name" value="RsuA_PseudoU_synthase"/>
</dbReference>
<keyword evidence="8" id="KW-1185">Reference proteome</keyword>
<dbReference type="NCBIfam" id="TIGR00093">
    <property type="entry name" value="pseudouridine synthase"/>
    <property type="match status" value="1"/>
</dbReference>
<evidence type="ECO:0000259" key="6">
    <source>
        <dbReference type="SMART" id="SM00363"/>
    </source>
</evidence>
<dbReference type="CDD" id="cd02870">
    <property type="entry name" value="PseudoU_synth_RsuA_like"/>
    <property type="match status" value="1"/>
</dbReference>
<dbReference type="OrthoDB" id="9807213at2"/>
<evidence type="ECO:0000313" key="7">
    <source>
        <dbReference type="EMBL" id="BAH75830.1"/>
    </source>
</evidence>
<dbReference type="InterPro" id="IPR006145">
    <property type="entry name" value="PsdUridine_synth_RsuA/RluA"/>
</dbReference>
<dbReference type="SUPFAM" id="SSF55120">
    <property type="entry name" value="Pseudouridine synthase"/>
    <property type="match status" value="1"/>
</dbReference>
<dbReference type="InterPro" id="IPR018496">
    <property type="entry name" value="PsdUridine_synth_RsuA/RluB_CS"/>
</dbReference>
<dbReference type="PROSITE" id="PS50889">
    <property type="entry name" value="S4"/>
    <property type="match status" value="1"/>
</dbReference>
<dbReference type="FunFam" id="3.10.290.10:FF:000003">
    <property type="entry name" value="Pseudouridine synthase"/>
    <property type="match status" value="1"/>
</dbReference>
<evidence type="ECO:0000313" key="8">
    <source>
        <dbReference type="Proteomes" id="UP000009071"/>
    </source>
</evidence>
<dbReference type="InterPro" id="IPR002942">
    <property type="entry name" value="S4_RNA-bd"/>
</dbReference>
<dbReference type="InterPro" id="IPR020103">
    <property type="entry name" value="PsdUridine_synth_cat_dom_sf"/>
</dbReference>
<dbReference type="KEGG" id="dma:DMR_23390"/>
<feature type="region of interest" description="Disordered" evidence="5">
    <location>
        <begin position="248"/>
        <end position="322"/>
    </location>
</feature>
<keyword evidence="3" id="KW-0694">RNA-binding</keyword>
<dbReference type="HOGENOM" id="CLU_024979_1_2_7"/>
<sequence>MDATDSRLTRINKALASAGVCSRRHADDLIAAGRVTVNGAVVTEAGLRIDPARDALAVDGAPVNLAPEIPITLALHKKPGVVTTASDPEGRPTVFDGLPEVWRGKRLFPVGRLDFFSEGLLLLTTDGELALRLTHPRWHVPKRYRVTVRGQVTPDMLGTMARGMRLAEGERLAPVAARVVEGPAQDRSILEMELHQGVNRQIRRMCRDLGLTVLRLARVSQGPVALGDLPLGACRELTPAELATLRQSVGLDDADVAPAPPRPRPTAEGDTKRPPRPARPPQAGGKRPATKASGGETETGPRRDGQSAPRRDRPARRRGQSS</sequence>
<dbReference type="InterPro" id="IPR036986">
    <property type="entry name" value="S4_RNA-bd_sf"/>
</dbReference>
<dbReference type="EC" id="5.4.99.-" evidence="4"/>
<dbReference type="Pfam" id="PF00849">
    <property type="entry name" value="PseudoU_synth_2"/>
    <property type="match status" value="1"/>
</dbReference>
<evidence type="ECO:0000256" key="5">
    <source>
        <dbReference type="SAM" id="MobiDB-lite"/>
    </source>
</evidence>
<dbReference type="InterPro" id="IPR042092">
    <property type="entry name" value="PsdUridine_s_RsuA/RluB/E/F_cat"/>
</dbReference>
<evidence type="ECO:0000256" key="3">
    <source>
        <dbReference type="PROSITE-ProRule" id="PRU00182"/>
    </source>
</evidence>
<evidence type="ECO:0000256" key="1">
    <source>
        <dbReference type="ARBA" id="ARBA00008348"/>
    </source>
</evidence>
<feature type="domain" description="RNA-binding S4" evidence="6">
    <location>
        <begin position="9"/>
        <end position="67"/>
    </location>
</feature>
<dbReference type="eggNOG" id="COG1187">
    <property type="taxonomic scope" value="Bacteria"/>
</dbReference>
<reference evidence="7 8" key="1">
    <citation type="journal article" date="2009" name="Genome Res.">
        <title>Whole genome sequence of Desulfovibrio magneticus strain RS-1 revealed common gene clusters in magnetotactic bacteria.</title>
        <authorList>
            <person name="Nakazawa H."/>
            <person name="Arakaki A."/>
            <person name="Narita-Yamada S."/>
            <person name="Yashiro I."/>
            <person name="Jinno K."/>
            <person name="Aoki N."/>
            <person name="Tsuruyama A."/>
            <person name="Okamura Y."/>
            <person name="Tanikawa S."/>
            <person name="Fujita N."/>
            <person name="Takeyama H."/>
            <person name="Matsunaga T."/>
        </authorList>
    </citation>
    <scope>NUCLEOTIDE SEQUENCE [LARGE SCALE GENOMIC DNA]</scope>
    <source>
        <strain evidence="8">ATCC 700980 / DSM 13731 / RS-1</strain>
    </source>
</reference>
<dbReference type="PROSITE" id="PS01149">
    <property type="entry name" value="PSI_RSU"/>
    <property type="match status" value="1"/>
</dbReference>
<gene>
    <name evidence="7" type="ordered locus">DMR_23390</name>
</gene>
<evidence type="ECO:0000256" key="4">
    <source>
        <dbReference type="RuleBase" id="RU003887"/>
    </source>
</evidence>
<dbReference type="SMART" id="SM00363">
    <property type="entry name" value="S4"/>
    <property type="match status" value="1"/>
</dbReference>
<dbReference type="STRING" id="573370.DMR_23390"/>
<dbReference type="GO" id="GO:0003723">
    <property type="term" value="F:RNA binding"/>
    <property type="evidence" value="ECO:0007669"/>
    <property type="project" value="UniProtKB-KW"/>
</dbReference>
<dbReference type="SUPFAM" id="SSF55174">
    <property type="entry name" value="Alpha-L RNA-binding motif"/>
    <property type="match status" value="1"/>
</dbReference>
<dbReference type="EMBL" id="AP010904">
    <property type="protein sequence ID" value="BAH75830.1"/>
    <property type="molecule type" value="Genomic_DNA"/>
</dbReference>
<comment type="similarity">
    <text evidence="1 4">Belongs to the pseudouridine synthase RsuA family.</text>
</comment>
<keyword evidence="2 4" id="KW-0413">Isomerase</keyword>
<feature type="compositionally biased region" description="Basic residues" evidence="5">
    <location>
        <begin position="313"/>
        <end position="322"/>
    </location>
</feature>
<dbReference type="GO" id="GO:0120159">
    <property type="term" value="F:rRNA pseudouridine synthase activity"/>
    <property type="evidence" value="ECO:0007669"/>
    <property type="project" value="UniProtKB-ARBA"/>
</dbReference>
<protein>
    <recommendedName>
        <fullName evidence="4">Pseudouridine synthase</fullName>
        <ecNumber evidence="4">5.4.99.-</ecNumber>
    </recommendedName>
</protein>
<accession>C4XSY8</accession>
<dbReference type="Gene3D" id="3.10.290.10">
    <property type="entry name" value="RNA-binding S4 domain"/>
    <property type="match status" value="1"/>
</dbReference>
<dbReference type="GO" id="GO:0000455">
    <property type="term" value="P:enzyme-directed rRNA pseudouridine synthesis"/>
    <property type="evidence" value="ECO:0007669"/>
    <property type="project" value="UniProtKB-ARBA"/>
</dbReference>
<dbReference type="PANTHER" id="PTHR47683:SF2">
    <property type="entry name" value="RNA-BINDING S4 DOMAIN-CONTAINING PROTEIN"/>
    <property type="match status" value="1"/>
</dbReference>
<dbReference type="CDD" id="cd00165">
    <property type="entry name" value="S4"/>
    <property type="match status" value="1"/>
</dbReference>
<dbReference type="RefSeq" id="WP_015861012.1">
    <property type="nucleotide sequence ID" value="NC_012796.1"/>
</dbReference>
<dbReference type="InterPro" id="IPR000748">
    <property type="entry name" value="PsdUridine_synth_RsuA/RluB/E/F"/>
</dbReference>